<organism evidence="1 2">
    <name type="scientific">Legionella longbeachae serogroup 1 (strain NSW150)</name>
    <dbReference type="NCBI Taxonomy" id="661367"/>
    <lineage>
        <taxon>Bacteria</taxon>
        <taxon>Pseudomonadati</taxon>
        <taxon>Pseudomonadota</taxon>
        <taxon>Gammaproteobacteria</taxon>
        <taxon>Legionellales</taxon>
        <taxon>Legionellaceae</taxon>
        <taxon>Legionella</taxon>
    </lineage>
</organism>
<accession>D3HLG3</accession>
<dbReference type="GeneID" id="51644825"/>
<proteinExistence type="predicted"/>
<sequence>MGAISEKKFNKIIKEINNDEKNYAWPFKVKQLTSSTFKEFQQLDDNKKLDMKL</sequence>
<dbReference type="KEGG" id="llo:LLO_2847"/>
<evidence type="ECO:0000313" key="2">
    <source>
        <dbReference type="Proteomes" id="UP000001060"/>
    </source>
</evidence>
<dbReference type="RefSeq" id="WP_003635007.1">
    <property type="nucleotide sequence ID" value="NC_013861.1"/>
</dbReference>
<evidence type="ECO:0000313" key="1">
    <source>
        <dbReference type="EMBL" id="CBJ13283.1"/>
    </source>
</evidence>
<dbReference type="EMBL" id="FN650140">
    <property type="protein sequence ID" value="CBJ13283.1"/>
    <property type="molecule type" value="Genomic_DNA"/>
</dbReference>
<dbReference type="Proteomes" id="UP000001060">
    <property type="component" value="Chromosome"/>
</dbReference>
<keyword evidence="2" id="KW-1185">Reference proteome</keyword>
<dbReference type="AlphaFoldDB" id="D3HLG3"/>
<gene>
    <name evidence="1" type="ordered locus">LLO_2847</name>
</gene>
<protein>
    <submittedName>
        <fullName evidence="1">Uncharacterized protein</fullName>
    </submittedName>
</protein>
<name>D3HLG3_LEGLN</name>
<dbReference type="HOGENOM" id="CLU_3062978_0_0_6"/>
<reference evidence="1 2" key="1">
    <citation type="journal article" date="2010" name="PLoS Genet.">
        <title>Analysis of the Legionella longbeachae genome and transcriptome uncovers unique strategies to cause Legionnaires' disease.</title>
        <authorList>
            <person name="Cazalet C."/>
            <person name="Gomez-Valero L."/>
            <person name="Rusniok C."/>
            <person name="Lomma M."/>
            <person name="Dervins-Ravault D."/>
            <person name="Newton H."/>
            <person name="Sansom F."/>
            <person name="Jarraud S."/>
            <person name="Zidane N."/>
            <person name="Ma L."/>
            <person name="Bouchier C."/>
            <person name="Etienne J."/>
            <person name="Hartland E."/>
            <person name="Buchrieser C."/>
        </authorList>
    </citation>
    <scope>NUCLEOTIDE SEQUENCE [LARGE SCALE GENOMIC DNA]</scope>
    <source>
        <strain evidence="1 2">NSW150</strain>
    </source>
</reference>